<evidence type="ECO:0000256" key="1">
    <source>
        <dbReference type="ARBA" id="ARBA00022448"/>
    </source>
</evidence>
<evidence type="ECO:0000313" key="3">
    <source>
        <dbReference type="EMBL" id="MBC8541421.1"/>
    </source>
</evidence>
<dbReference type="EMBL" id="JACRSU010000004">
    <property type="protein sequence ID" value="MBC8541421.1"/>
    <property type="molecule type" value="Genomic_DNA"/>
</dbReference>
<dbReference type="Proteomes" id="UP000611762">
    <property type="component" value="Unassembled WGS sequence"/>
</dbReference>
<dbReference type="PANTHER" id="PTHR38682:SF1">
    <property type="entry name" value="V-TYPE ATP SYNTHASE SUBUNIT C"/>
    <property type="match status" value="1"/>
</dbReference>
<dbReference type="InterPro" id="IPR036079">
    <property type="entry name" value="ATPase_csu/dsu_sf"/>
</dbReference>
<comment type="caution">
    <text evidence="3">The sequence shown here is derived from an EMBL/GenBank/DDBJ whole genome shotgun (WGS) entry which is preliminary data.</text>
</comment>
<dbReference type="PANTHER" id="PTHR38682">
    <property type="entry name" value="V-TYPE ATP SYNTHASE SUBUNIT C"/>
    <property type="match status" value="1"/>
</dbReference>
<evidence type="ECO:0000256" key="2">
    <source>
        <dbReference type="ARBA" id="ARBA00023065"/>
    </source>
</evidence>
<reference evidence="3" key="1">
    <citation type="submission" date="2020-08" db="EMBL/GenBank/DDBJ databases">
        <title>Genome public.</title>
        <authorList>
            <person name="Liu C."/>
            <person name="Sun Q."/>
        </authorList>
    </citation>
    <scope>NUCLEOTIDE SEQUENCE</scope>
    <source>
        <strain evidence="3">H8</strain>
    </source>
</reference>
<protein>
    <submittedName>
        <fullName evidence="3">V-type ATPase subunit</fullName>
    </submittedName>
</protein>
<dbReference type="GO" id="GO:0046961">
    <property type="term" value="F:proton-transporting ATPase activity, rotational mechanism"/>
    <property type="evidence" value="ECO:0007669"/>
    <property type="project" value="InterPro"/>
</dbReference>
<dbReference type="SUPFAM" id="SSF103486">
    <property type="entry name" value="V-type ATP synthase subunit C"/>
    <property type="match status" value="1"/>
</dbReference>
<evidence type="ECO:0000313" key="4">
    <source>
        <dbReference type="Proteomes" id="UP000611762"/>
    </source>
</evidence>
<dbReference type="InterPro" id="IPR050873">
    <property type="entry name" value="V-ATPase_V0D/AC39_subunit"/>
</dbReference>
<dbReference type="InterPro" id="IPR044911">
    <property type="entry name" value="V-type_ATPase_csu/dsu_dom_3"/>
</dbReference>
<dbReference type="AlphaFoldDB" id="A0A926DP39"/>
<keyword evidence="1" id="KW-0813">Transport</keyword>
<name>A0A926DP39_9FIRM</name>
<sequence length="353" mass="40897">MLKMKNLTKYGPMLAKVSVLNRGLLKSADYEELMNKTSVSEVASFLKNQTVYSVVLAGSNESLMHREELEERLNDAFAVDFEKIYSLEDAGNKKFLSYVFIRSEVEVLKNILRRIENGRPDITISVPSFYRRHYSIDVEKLAKSKSVREFLENLSGSRYEMQIRPHLTMEEHQNIFSVESALDMYYYTQIRKLTDELTNKADKNVIAQAVGAEIDALNLMWIYRLKKYFGTNKDLTYAFLIPNKFRLKKSEIIEFVQTETVADFLALAAKTPYGGLFSGGAEDVFLGHRYKNFVYNLHRKLQMEHPFTLTTEVSYLHFKEQEIKNITSIAEGIRYGLPPDRMKRYVVGYLGVE</sequence>
<keyword evidence="2" id="KW-0406">Ion transport</keyword>
<keyword evidence="4" id="KW-1185">Reference proteome</keyword>
<gene>
    <name evidence="3" type="ORF">H8698_10570</name>
</gene>
<dbReference type="InterPro" id="IPR002843">
    <property type="entry name" value="ATPase_V0-cplx_csu/dsu"/>
</dbReference>
<proteinExistence type="predicted"/>
<dbReference type="Pfam" id="PF01992">
    <property type="entry name" value="vATP-synt_AC39"/>
    <property type="match status" value="1"/>
</dbReference>
<dbReference type="Gene3D" id="1.10.132.50">
    <property type="entry name" value="ATP synthase (C/AC39) subunit, domain 3"/>
    <property type="match status" value="3"/>
</dbReference>
<organism evidence="3 4">
    <name type="scientific">Congzhengia minquanensis</name>
    <dbReference type="NCBI Taxonomy" id="2763657"/>
    <lineage>
        <taxon>Bacteria</taxon>
        <taxon>Bacillati</taxon>
        <taxon>Bacillota</taxon>
        <taxon>Clostridia</taxon>
        <taxon>Eubacteriales</taxon>
        <taxon>Oscillospiraceae</taxon>
        <taxon>Congzhengia</taxon>
    </lineage>
</organism>
<accession>A0A926DP39</accession>